<name>A0A518CM98_9PLAN</name>
<dbReference type="OrthoDB" id="3078655at2"/>
<dbReference type="EMBL" id="CP036281">
    <property type="protein sequence ID" value="QDU80356.1"/>
    <property type="molecule type" value="Genomic_DNA"/>
</dbReference>
<dbReference type="AlphaFoldDB" id="A0A518CM98"/>
<gene>
    <name evidence="1" type="ORF">Pla110_20830</name>
</gene>
<protein>
    <submittedName>
        <fullName evidence="1">Uncharacterized protein</fullName>
    </submittedName>
</protein>
<evidence type="ECO:0000313" key="1">
    <source>
        <dbReference type="EMBL" id="QDU80356.1"/>
    </source>
</evidence>
<keyword evidence="2" id="KW-1185">Reference proteome</keyword>
<proteinExistence type="predicted"/>
<reference evidence="1 2" key="1">
    <citation type="submission" date="2019-02" db="EMBL/GenBank/DDBJ databases">
        <title>Deep-cultivation of Planctomycetes and their phenomic and genomic characterization uncovers novel biology.</title>
        <authorList>
            <person name="Wiegand S."/>
            <person name="Jogler M."/>
            <person name="Boedeker C."/>
            <person name="Pinto D."/>
            <person name="Vollmers J."/>
            <person name="Rivas-Marin E."/>
            <person name="Kohn T."/>
            <person name="Peeters S.H."/>
            <person name="Heuer A."/>
            <person name="Rast P."/>
            <person name="Oberbeckmann S."/>
            <person name="Bunk B."/>
            <person name="Jeske O."/>
            <person name="Meyerdierks A."/>
            <person name="Storesund J.E."/>
            <person name="Kallscheuer N."/>
            <person name="Luecker S."/>
            <person name="Lage O.M."/>
            <person name="Pohl T."/>
            <person name="Merkel B.J."/>
            <person name="Hornburger P."/>
            <person name="Mueller R.-W."/>
            <person name="Bruemmer F."/>
            <person name="Labrenz M."/>
            <person name="Spormann A.M."/>
            <person name="Op den Camp H."/>
            <person name="Overmann J."/>
            <person name="Amann R."/>
            <person name="Jetten M.S.M."/>
            <person name="Mascher T."/>
            <person name="Medema M.H."/>
            <person name="Devos D.P."/>
            <person name="Kaster A.-K."/>
            <person name="Ovreas L."/>
            <person name="Rohde M."/>
            <person name="Galperin M.Y."/>
            <person name="Jogler C."/>
        </authorList>
    </citation>
    <scope>NUCLEOTIDE SEQUENCE [LARGE SCALE GENOMIC DNA]</scope>
    <source>
        <strain evidence="1 2">Pla110</strain>
    </source>
</reference>
<dbReference type="Proteomes" id="UP000317178">
    <property type="component" value="Chromosome"/>
</dbReference>
<dbReference type="RefSeq" id="WP_144995645.1">
    <property type="nucleotide sequence ID" value="NZ_CP036281.1"/>
</dbReference>
<accession>A0A518CM98</accession>
<organism evidence="1 2">
    <name type="scientific">Polystyrenella longa</name>
    <dbReference type="NCBI Taxonomy" id="2528007"/>
    <lineage>
        <taxon>Bacteria</taxon>
        <taxon>Pseudomonadati</taxon>
        <taxon>Planctomycetota</taxon>
        <taxon>Planctomycetia</taxon>
        <taxon>Planctomycetales</taxon>
        <taxon>Planctomycetaceae</taxon>
        <taxon>Polystyrenella</taxon>
    </lineage>
</organism>
<dbReference type="KEGG" id="plon:Pla110_20830"/>
<sequence>MECPNCGEQITAIHTGKSVYFKYFRGKMTTWESLFQQAADFATQQGEGNVISISHSEDHKDGVITVWYWG</sequence>
<evidence type="ECO:0000313" key="2">
    <source>
        <dbReference type="Proteomes" id="UP000317178"/>
    </source>
</evidence>